<feature type="compositionally biased region" description="Basic residues" evidence="1">
    <location>
        <begin position="76"/>
        <end position="85"/>
    </location>
</feature>
<sequence length="114" mass="13132">MSSKSWFARWFRGKPEKAPQRPAAPTNPYHAVSVVPGTDACPAAYRFAGQRYLSRQAPRLPLPSCDVQNCNCRFKHHKDRRSGPRRHSDWGMVMAGYSGQERRHTRGRRSTDEY</sequence>
<keyword evidence="3" id="KW-1185">Reference proteome</keyword>
<comment type="caution">
    <text evidence="2">The sequence shown here is derived from an EMBL/GenBank/DDBJ whole genome shotgun (WGS) entry which is preliminary data.</text>
</comment>
<dbReference type="Proteomes" id="UP000661077">
    <property type="component" value="Unassembled WGS sequence"/>
</dbReference>
<reference evidence="2 3" key="1">
    <citation type="journal article" date="2021" name="Int. J. Syst. Evol. Microbiol.">
        <title>Steroidobacter gossypii sp. nov., isolated from soil of cotton cropping field.</title>
        <authorList>
            <person name="Huang R."/>
            <person name="Yang S."/>
            <person name="Zhen C."/>
            <person name="Liu W."/>
        </authorList>
    </citation>
    <scope>NUCLEOTIDE SEQUENCE [LARGE SCALE GENOMIC DNA]</scope>
    <source>
        <strain evidence="2 3">S1-65</strain>
    </source>
</reference>
<evidence type="ECO:0000256" key="1">
    <source>
        <dbReference type="SAM" id="MobiDB-lite"/>
    </source>
</evidence>
<feature type="region of interest" description="Disordered" evidence="1">
    <location>
        <begin position="1"/>
        <end position="27"/>
    </location>
</feature>
<accession>A0ABS1WTK3</accession>
<gene>
    <name evidence="2" type="ORF">JM946_06095</name>
</gene>
<protein>
    <submittedName>
        <fullName evidence="2">Uncharacterized protein</fullName>
    </submittedName>
</protein>
<evidence type="ECO:0000313" key="3">
    <source>
        <dbReference type="Proteomes" id="UP000661077"/>
    </source>
</evidence>
<evidence type="ECO:0000313" key="2">
    <source>
        <dbReference type="EMBL" id="MBM0104307.1"/>
    </source>
</evidence>
<name>A0ABS1WTK3_9GAMM</name>
<proteinExistence type="predicted"/>
<dbReference type="EMBL" id="JAEVLS010000001">
    <property type="protein sequence ID" value="MBM0104307.1"/>
    <property type="molecule type" value="Genomic_DNA"/>
</dbReference>
<feature type="region of interest" description="Disordered" evidence="1">
    <location>
        <begin position="76"/>
        <end position="114"/>
    </location>
</feature>
<organism evidence="2 3">
    <name type="scientific">Steroidobacter gossypii</name>
    <dbReference type="NCBI Taxonomy" id="2805490"/>
    <lineage>
        <taxon>Bacteria</taxon>
        <taxon>Pseudomonadati</taxon>
        <taxon>Pseudomonadota</taxon>
        <taxon>Gammaproteobacteria</taxon>
        <taxon>Steroidobacterales</taxon>
        <taxon>Steroidobacteraceae</taxon>
        <taxon>Steroidobacter</taxon>
    </lineage>
</organism>
<dbReference type="RefSeq" id="WP_203166263.1">
    <property type="nucleotide sequence ID" value="NZ_JAEVLS010000001.1"/>
</dbReference>